<feature type="domain" description="SusD-like N-terminal" evidence="8">
    <location>
        <begin position="94"/>
        <end position="231"/>
    </location>
</feature>
<dbReference type="RefSeq" id="WP_182958466.1">
    <property type="nucleotide sequence ID" value="NZ_WNXC01000004.1"/>
</dbReference>
<dbReference type="Pfam" id="PF14322">
    <property type="entry name" value="SusD-like_3"/>
    <property type="match status" value="1"/>
</dbReference>
<proteinExistence type="inferred from homology"/>
<evidence type="ECO:0000256" key="3">
    <source>
        <dbReference type="ARBA" id="ARBA00022729"/>
    </source>
</evidence>
<keyword evidence="5" id="KW-0998">Cell outer membrane</keyword>
<evidence type="ECO:0000256" key="1">
    <source>
        <dbReference type="ARBA" id="ARBA00004442"/>
    </source>
</evidence>
<keyword evidence="10" id="KW-1185">Reference proteome</keyword>
<dbReference type="Gene3D" id="1.25.40.390">
    <property type="match status" value="1"/>
</dbReference>
<sequence>MKRLIYKSLILLCVPLAFSGCKKFLNVTPIDNLSGNNYWQTKSDVENFTRGIYATLRIKIAGPSAGGYFPAMDLRCAPIKKVANGYEFINQLRTNNFKGIQSDNKDWTGGYAVKNLTTWNAFYDMIQSANILLVQIDKIPDPNFTSNDKKHYRAEAVFLRNLAYFFMVRQFGDVAYYTKAYNSEPLERMPMVQVLNLCLEDMNKYKNDLPWTYEDPSTVGIRAMRGGAIALMMHMNMWAAGFDEPNKLKYYTAVKQLGAELMNNGGNYELLPMTREESKKVFKGRTKESLFEVLQNVNYGEVFAAYASLSSLLVHYPYLGSVTTTNSVAAYEKKFMEKLYSDGSPDLRKELWFENRLSENGSFQFTKLINTYGGEGQNIKNDDNMIIFRLPDALLLTAEALAELGEDNEAQKMLNMVRKRAGALDVTSTGGALKDEIYWERCRELMGEGHYYYDLVRTKKVMNDKYCSYPISVSDFNQGAWTFPIDPSAMNNNPKMTLNNFWR</sequence>
<protein>
    <submittedName>
        <fullName evidence="9">RagB/SusD family nutrient uptake outer membrane protein</fullName>
    </submittedName>
</protein>
<comment type="similarity">
    <text evidence="2">Belongs to the SusD family.</text>
</comment>
<evidence type="ECO:0000256" key="4">
    <source>
        <dbReference type="ARBA" id="ARBA00023136"/>
    </source>
</evidence>
<dbReference type="InterPro" id="IPR033985">
    <property type="entry name" value="SusD-like_N"/>
</dbReference>
<evidence type="ECO:0000313" key="9">
    <source>
        <dbReference type="EMBL" id="MBB2150035.1"/>
    </source>
</evidence>
<comment type="caution">
    <text evidence="9">The sequence shown here is derived from an EMBL/GenBank/DDBJ whole genome shotgun (WGS) entry which is preliminary data.</text>
</comment>
<evidence type="ECO:0000259" key="7">
    <source>
        <dbReference type="Pfam" id="PF07980"/>
    </source>
</evidence>
<dbReference type="EMBL" id="WNXC01000004">
    <property type="protein sequence ID" value="MBB2150035.1"/>
    <property type="molecule type" value="Genomic_DNA"/>
</dbReference>
<comment type="subcellular location">
    <subcellularLocation>
        <location evidence="1">Cell outer membrane</location>
    </subcellularLocation>
</comment>
<reference evidence="9 10" key="1">
    <citation type="submission" date="2019-11" db="EMBL/GenBank/DDBJ databases">
        <title>Description of Pedobacter sp. LMG 31462T.</title>
        <authorList>
            <person name="Carlier A."/>
            <person name="Qi S."/>
            <person name="Vandamme P."/>
        </authorList>
    </citation>
    <scope>NUCLEOTIDE SEQUENCE [LARGE SCALE GENOMIC DNA]</scope>
    <source>
        <strain evidence="9 10">LMG 31462</strain>
    </source>
</reference>
<keyword evidence="3 6" id="KW-0732">Signal</keyword>
<dbReference type="InterPro" id="IPR012944">
    <property type="entry name" value="SusD_RagB_dom"/>
</dbReference>
<evidence type="ECO:0000256" key="5">
    <source>
        <dbReference type="ARBA" id="ARBA00023237"/>
    </source>
</evidence>
<accession>A0ABR6EXM4</accession>
<dbReference type="Pfam" id="PF07980">
    <property type="entry name" value="SusD_RagB"/>
    <property type="match status" value="1"/>
</dbReference>
<gene>
    <name evidence="9" type="ORF">GM920_14120</name>
</gene>
<feature type="chain" id="PRO_5046186126" evidence="6">
    <location>
        <begin position="20"/>
        <end position="503"/>
    </location>
</feature>
<dbReference type="SUPFAM" id="SSF48452">
    <property type="entry name" value="TPR-like"/>
    <property type="match status" value="1"/>
</dbReference>
<evidence type="ECO:0000259" key="8">
    <source>
        <dbReference type="Pfam" id="PF14322"/>
    </source>
</evidence>
<dbReference type="PROSITE" id="PS51257">
    <property type="entry name" value="PROKAR_LIPOPROTEIN"/>
    <property type="match status" value="1"/>
</dbReference>
<feature type="domain" description="RagB/SusD" evidence="7">
    <location>
        <begin position="359"/>
        <end position="502"/>
    </location>
</feature>
<evidence type="ECO:0000256" key="2">
    <source>
        <dbReference type="ARBA" id="ARBA00006275"/>
    </source>
</evidence>
<evidence type="ECO:0000256" key="6">
    <source>
        <dbReference type="SAM" id="SignalP"/>
    </source>
</evidence>
<dbReference type="Proteomes" id="UP000636110">
    <property type="component" value="Unassembled WGS sequence"/>
</dbReference>
<feature type="signal peptide" evidence="6">
    <location>
        <begin position="1"/>
        <end position="19"/>
    </location>
</feature>
<dbReference type="InterPro" id="IPR011990">
    <property type="entry name" value="TPR-like_helical_dom_sf"/>
</dbReference>
<evidence type="ECO:0000313" key="10">
    <source>
        <dbReference type="Proteomes" id="UP000636110"/>
    </source>
</evidence>
<name>A0ABR6EXM4_9SPHI</name>
<organism evidence="9 10">
    <name type="scientific">Pedobacter gandavensis</name>
    <dbReference type="NCBI Taxonomy" id="2679963"/>
    <lineage>
        <taxon>Bacteria</taxon>
        <taxon>Pseudomonadati</taxon>
        <taxon>Bacteroidota</taxon>
        <taxon>Sphingobacteriia</taxon>
        <taxon>Sphingobacteriales</taxon>
        <taxon>Sphingobacteriaceae</taxon>
        <taxon>Pedobacter</taxon>
    </lineage>
</organism>
<keyword evidence="4" id="KW-0472">Membrane</keyword>